<name>A0A9J6E028_RHIMP</name>
<comment type="caution">
    <text evidence="2">The sequence shown here is derived from an EMBL/GenBank/DDBJ whole genome shotgun (WGS) entry which is preliminary data.</text>
</comment>
<sequence>MGQSVPVVFTDQGICIAGYNAPMAVTETEDEVSTTTTTTELQQQQQEQDTSVAGIFQLLPVGSYLPTFVTIDQVDDEDEECVEEEKPVEEYDEDGPAGAEEAELPAVRVVEAAVHKQETFVHLGPLQGETAGTAAWSQPAPPLTLPPTLMMPPPMSPPMPQPMYAGMQAGQGYMPQQYGIVPPYGWQAQMMQSQDQGSNLWASIWHATASSHIGPRISRSGRECSGKRDSLSGCRVHTCQKAPK</sequence>
<dbReference type="Proteomes" id="UP000821866">
    <property type="component" value="Chromosome 4"/>
</dbReference>
<reference evidence="2" key="1">
    <citation type="journal article" date="2020" name="Cell">
        <title>Large-Scale Comparative Analyses of Tick Genomes Elucidate Their Genetic Diversity and Vector Capacities.</title>
        <authorList>
            <consortium name="Tick Genome and Microbiome Consortium (TIGMIC)"/>
            <person name="Jia N."/>
            <person name="Wang J."/>
            <person name="Shi W."/>
            <person name="Du L."/>
            <person name="Sun Y."/>
            <person name="Zhan W."/>
            <person name="Jiang J.F."/>
            <person name="Wang Q."/>
            <person name="Zhang B."/>
            <person name="Ji P."/>
            <person name="Bell-Sakyi L."/>
            <person name="Cui X.M."/>
            <person name="Yuan T.T."/>
            <person name="Jiang B.G."/>
            <person name="Yang W.F."/>
            <person name="Lam T.T."/>
            <person name="Chang Q.C."/>
            <person name="Ding S.J."/>
            <person name="Wang X.J."/>
            <person name="Zhu J.G."/>
            <person name="Ruan X.D."/>
            <person name="Zhao L."/>
            <person name="Wei J.T."/>
            <person name="Ye R.Z."/>
            <person name="Que T.C."/>
            <person name="Du C.H."/>
            <person name="Zhou Y.H."/>
            <person name="Cheng J.X."/>
            <person name="Dai P.F."/>
            <person name="Guo W.B."/>
            <person name="Han X.H."/>
            <person name="Huang E.J."/>
            <person name="Li L.F."/>
            <person name="Wei W."/>
            <person name="Gao Y.C."/>
            <person name="Liu J.Z."/>
            <person name="Shao H.Z."/>
            <person name="Wang X."/>
            <person name="Wang C.C."/>
            <person name="Yang T.C."/>
            <person name="Huo Q.B."/>
            <person name="Li W."/>
            <person name="Chen H.Y."/>
            <person name="Chen S.E."/>
            <person name="Zhou L.G."/>
            <person name="Ni X.B."/>
            <person name="Tian J.H."/>
            <person name="Sheng Y."/>
            <person name="Liu T."/>
            <person name="Pan Y.S."/>
            <person name="Xia L.Y."/>
            <person name="Li J."/>
            <person name="Zhao F."/>
            <person name="Cao W.C."/>
        </authorList>
    </citation>
    <scope>NUCLEOTIDE SEQUENCE</scope>
    <source>
        <strain evidence="2">Rmic-2018</strain>
    </source>
</reference>
<keyword evidence="3" id="KW-1185">Reference proteome</keyword>
<protein>
    <submittedName>
        <fullName evidence="2">Uncharacterized protein</fullName>
    </submittedName>
</protein>
<feature type="compositionally biased region" description="Basic and acidic residues" evidence="1">
    <location>
        <begin position="220"/>
        <end position="230"/>
    </location>
</feature>
<evidence type="ECO:0000313" key="3">
    <source>
        <dbReference type="Proteomes" id="UP000821866"/>
    </source>
</evidence>
<evidence type="ECO:0000256" key="1">
    <source>
        <dbReference type="SAM" id="MobiDB-lite"/>
    </source>
</evidence>
<reference evidence="2" key="2">
    <citation type="submission" date="2021-09" db="EMBL/GenBank/DDBJ databases">
        <authorList>
            <person name="Jia N."/>
            <person name="Wang J."/>
            <person name="Shi W."/>
            <person name="Du L."/>
            <person name="Sun Y."/>
            <person name="Zhan W."/>
            <person name="Jiang J."/>
            <person name="Wang Q."/>
            <person name="Zhang B."/>
            <person name="Ji P."/>
            <person name="Sakyi L.B."/>
            <person name="Cui X."/>
            <person name="Yuan T."/>
            <person name="Jiang B."/>
            <person name="Yang W."/>
            <person name="Lam T.T.-Y."/>
            <person name="Chang Q."/>
            <person name="Ding S."/>
            <person name="Wang X."/>
            <person name="Zhu J."/>
            <person name="Ruan X."/>
            <person name="Zhao L."/>
            <person name="Wei J."/>
            <person name="Que T."/>
            <person name="Du C."/>
            <person name="Cheng J."/>
            <person name="Dai P."/>
            <person name="Han X."/>
            <person name="Huang E."/>
            <person name="Gao Y."/>
            <person name="Liu J."/>
            <person name="Shao H."/>
            <person name="Ye R."/>
            <person name="Li L."/>
            <person name="Wei W."/>
            <person name="Wang X."/>
            <person name="Wang C."/>
            <person name="Huo Q."/>
            <person name="Li W."/>
            <person name="Guo W."/>
            <person name="Chen H."/>
            <person name="Chen S."/>
            <person name="Zhou L."/>
            <person name="Zhou L."/>
            <person name="Ni X."/>
            <person name="Tian J."/>
            <person name="Zhou Y."/>
            <person name="Sheng Y."/>
            <person name="Liu T."/>
            <person name="Pan Y."/>
            <person name="Xia L."/>
            <person name="Li J."/>
            <person name="Zhao F."/>
            <person name="Cao W."/>
        </authorList>
    </citation>
    <scope>NUCLEOTIDE SEQUENCE</scope>
    <source>
        <strain evidence="2">Rmic-2018</strain>
        <tissue evidence="2">Larvae</tissue>
    </source>
</reference>
<evidence type="ECO:0000313" key="2">
    <source>
        <dbReference type="EMBL" id="KAH8027660.1"/>
    </source>
</evidence>
<organism evidence="2 3">
    <name type="scientific">Rhipicephalus microplus</name>
    <name type="common">Cattle tick</name>
    <name type="synonym">Boophilus microplus</name>
    <dbReference type="NCBI Taxonomy" id="6941"/>
    <lineage>
        <taxon>Eukaryota</taxon>
        <taxon>Metazoa</taxon>
        <taxon>Ecdysozoa</taxon>
        <taxon>Arthropoda</taxon>
        <taxon>Chelicerata</taxon>
        <taxon>Arachnida</taxon>
        <taxon>Acari</taxon>
        <taxon>Parasitiformes</taxon>
        <taxon>Ixodida</taxon>
        <taxon>Ixodoidea</taxon>
        <taxon>Ixodidae</taxon>
        <taxon>Rhipicephalinae</taxon>
        <taxon>Rhipicephalus</taxon>
        <taxon>Boophilus</taxon>
    </lineage>
</organism>
<feature type="region of interest" description="Disordered" evidence="1">
    <location>
        <begin position="216"/>
        <end position="244"/>
    </location>
</feature>
<accession>A0A9J6E028</accession>
<dbReference type="EMBL" id="JABSTU010000006">
    <property type="protein sequence ID" value="KAH8027660.1"/>
    <property type="molecule type" value="Genomic_DNA"/>
</dbReference>
<proteinExistence type="predicted"/>
<dbReference type="AlphaFoldDB" id="A0A9J6E028"/>
<dbReference type="VEuPathDB" id="VectorBase:LOC119168284"/>
<gene>
    <name evidence="2" type="ORF">HPB51_007210</name>
</gene>